<dbReference type="EMBL" id="GBRH01176959">
    <property type="protein sequence ID" value="JAE20937.1"/>
    <property type="molecule type" value="Transcribed_RNA"/>
</dbReference>
<feature type="signal peptide" evidence="1">
    <location>
        <begin position="1"/>
        <end position="19"/>
    </location>
</feature>
<reference evidence="2" key="1">
    <citation type="submission" date="2014-09" db="EMBL/GenBank/DDBJ databases">
        <authorList>
            <person name="Magalhaes I.L.F."/>
            <person name="Oliveira U."/>
            <person name="Santos F.R."/>
            <person name="Vidigal T.H.D.A."/>
            <person name="Brescovit A.D."/>
            <person name="Santos A.J."/>
        </authorList>
    </citation>
    <scope>NUCLEOTIDE SEQUENCE</scope>
    <source>
        <tissue evidence="2">Shoot tissue taken approximately 20 cm above the soil surface</tissue>
    </source>
</reference>
<organism evidence="2">
    <name type="scientific">Arundo donax</name>
    <name type="common">Giant reed</name>
    <name type="synonym">Donax arundinaceus</name>
    <dbReference type="NCBI Taxonomy" id="35708"/>
    <lineage>
        <taxon>Eukaryota</taxon>
        <taxon>Viridiplantae</taxon>
        <taxon>Streptophyta</taxon>
        <taxon>Embryophyta</taxon>
        <taxon>Tracheophyta</taxon>
        <taxon>Spermatophyta</taxon>
        <taxon>Magnoliopsida</taxon>
        <taxon>Liliopsida</taxon>
        <taxon>Poales</taxon>
        <taxon>Poaceae</taxon>
        <taxon>PACMAD clade</taxon>
        <taxon>Arundinoideae</taxon>
        <taxon>Arundineae</taxon>
        <taxon>Arundo</taxon>
    </lineage>
</organism>
<dbReference type="AlphaFoldDB" id="A0A0A9G8X6"/>
<feature type="chain" id="PRO_5002064971" evidence="1">
    <location>
        <begin position="20"/>
        <end position="48"/>
    </location>
</feature>
<keyword evidence="1" id="KW-0732">Signal</keyword>
<sequence length="48" mass="5528">MLVPVYLVTLLCIIPFTSAAEFLFDVTHVINEDIMTIMMLNFVMRHLA</sequence>
<evidence type="ECO:0000256" key="1">
    <source>
        <dbReference type="SAM" id="SignalP"/>
    </source>
</evidence>
<evidence type="ECO:0000313" key="2">
    <source>
        <dbReference type="EMBL" id="JAE20937.1"/>
    </source>
</evidence>
<reference evidence="2" key="2">
    <citation type="journal article" date="2015" name="Data Brief">
        <title>Shoot transcriptome of the giant reed, Arundo donax.</title>
        <authorList>
            <person name="Barrero R.A."/>
            <person name="Guerrero F.D."/>
            <person name="Moolhuijzen P."/>
            <person name="Goolsby J.A."/>
            <person name="Tidwell J."/>
            <person name="Bellgard S.E."/>
            <person name="Bellgard M.I."/>
        </authorList>
    </citation>
    <scope>NUCLEOTIDE SEQUENCE</scope>
    <source>
        <tissue evidence="2">Shoot tissue taken approximately 20 cm above the soil surface</tissue>
    </source>
</reference>
<name>A0A0A9G8X6_ARUDO</name>
<accession>A0A0A9G8X6</accession>
<protein>
    <submittedName>
        <fullName evidence="2">Uncharacterized protein</fullName>
    </submittedName>
</protein>
<proteinExistence type="predicted"/>